<dbReference type="OrthoDB" id="3783962at2759"/>
<dbReference type="EMBL" id="ML976997">
    <property type="protein sequence ID" value="KAF1954764.1"/>
    <property type="molecule type" value="Genomic_DNA"/>
</dbReference>
<sequence length="263" mass="28543">MWETPLHGLLFLFMGLLLYASSVRAQTSTQPLPRITGTPSLLSQHFIHPAKNDVLVTGGTFTIRWTVIPDFNFVTIQLWDKTSYGYSRDLLTPCSHYSRNALCGTISDQVPNTGSFEWQIPSPANNTNSAGYPFPRGEKRFWIKMFVEGYMQNSTGNKEPVISYSQNFAFAKEGEEGTVVSIDTATMTETGGWPLETVVWTTTSLESSSGVGRTVTGKAGTTTTAAVTKIPGGNGTVFGDVEGTGWRGRQNLVGAGLKILGLV</sequence>
<feature type="signal peptide" evidence="1">
    <location>
        <begin position="1"/>
        <end position="25"/>
    </location>
</feature>
<evidence type="ECO:0000313" key="3">
    <source>
        <dbReference type="Proteomes" id="UP000800035"/>
    </source>
</evidence>
<evidence type="ECO:0000313" key="2">
    <source>
        <dbReference type="EMBL" id="KAF1954764.1"/>
    </source>
</evidence>
<protein>
    <submittedName>
        <fullName evidence="2">Uncharacterized protein</fullName>
    </submittedName>
</protein>
<dbReference type="Proteomes" id="UP000800035">
    <property type="component" value="Unassembled WGS sequence"/>
</dbReference>
<keyword evidence="3" id="KW-1185">Reference proteome</keyword>
<reference evidence="2" key="1">
    <citation type="journal article" date="2020" name="Stud. Mycol.">
        <title>101 Dothideomycetes genomes: a test case for predicting lifestyles and emergence of pathogens.</title>
        <authorList>
            <person name="Haridas S."/>
            <person name="Albert R."/>
            <person name="Binder M."/>
            <person name="Bloem J."/>
            <person name="Labutti K."/>
            <person name="Salamov A."/>
            <person name="Andreopoulos B."/>
            <person name="Baker S."/>
            <person name="Barry K."/>
            <person name="Bills G."/>
            <person name="Bluhm B."/>
            <person name="Cannon C."/>
            <person name="Castanera R."/>
            <person name="Culley D."/>
            <person name="Daum C."/>
            <person name="Ezra D."/>
            <person name="Gonzalez J."/>
            <person name="Henrissat B."/>
            <person name="Kuo A."/>
            <person name="Liang C."/>
            <person name="Lipzen A."/>
            <person name="Lutzoni F."/>
            <person name="Magnuson J."/>
            <person name="Mondo S."/>
            <person name="Nolan M."/>
            <person name="Ohm R."/>
            <person name="Pangilinan J."/>
            <person name="Park H.-J."/>
            <person name="Ramirez L."/>
            <person name="Alfaro M."/>
            <person name="Sun H."/>
            <person name="Tritt A."/>
            <person name="Yoshinaga Y."/>
            <person name="Zwiers L.-H."/>
            <person name="Turgeon B."/>
            <person name="Goodwin S."/>
            <person name="Spatafora J."/>
            <person name="Crous P."/>
            <person name="Grigoriev I."/>
        </authorList>
    </citation>
    <scope>NUCLEOTIDE SEQUENCE</scope>
    <source>
        <strain evidence="2">CBS 675.92</strain>
    </source>
</reference>
<dbReference type="AlphaFoldDB" id="A0A6A5TR68"/>
<evidence type="ECO:0000256" key="1">
    <source>
        <dbReference type="SAM" id="SignalP"/>
    </source>
</evidence>
<accession>A0A6A5TR68</accession>
<organism evidence="2 3">
    <name type="scientific">Byssothecium circinans</name>
    <dbReference type="NCBI Taxonomy" id="147558"/>
    <lineage>
        <taxon>Eukaryota</taxon>
        <taxon>Fungi</taxon>
        <taxon>Dikarya</taxon>
        <taxon>Ascomycota</taxon>
        <taxon>Pezizomycotina</taxon>
        <taxon>Dothideomycetes</taxon>
        <taxon>Pleosporomycetidae</taxon>
        <taxon>Pleosporales</taxon>
        <taxon>Massarineae</taxon>
        <taxon>Massarinaceae</taxon>
        <taxon>Byssothecium</taxon>
    </lineage>
</organism>
<keyword evidence="1" id="KW-0732">Signal</keyword>
<feature type="chain" id="PRO_5025373269" evidence="1">
    <location>
        <begin position="26"/>
        <end position="263"/>
    </location>
</feature>
<name>A0A6A5TR68_9PLEO</name>
<gene>
    <name evidence="2" type="ORF">CC80DRAFT_549947</name>
</gene>
<proteinExistence type="predicted"/>